<dbReference type="InterPro" id="IPR001789">
    <property type="entry name" value="Sig_transdc_resp-reg_receiver"/>
</dbReference>
<dbReference type="EMBL" id="JACADJ010000026">
    <property type="protein sequence ID" value="NWH05166.1"/>
    <property type="molecule type" value="Genomic_DNA"/>
</dbReference>
<dbReference type="InterPro" id="IPR000673">
    <property type="entry name" value="Sig_transdc_resp-reg_Me-estase"/>
</dbReference>
<dbReference type="PANTHER" id="PTHR42872:SF6">
    <property type="entry name" value="PROTEIN-GLUTAMATE METHYLESTERASE_PROTEIN-GLUTAMINE GLUTAMINASE"/>
    <property type="match status" value="1"/>
</dbReference>
<keyword evidence="11" id="KW-1185">Reference proteome</keyword>
<keyword evidence="3 5" id="KW-0378">Hydrolase</keyword>
<dbReference type="SMART" id="SM00448">
    <property type="entry name" value="REC"/>
    <property type="match status" value="1"/>
</dbReference>
<comment type="subcellular location">
    <subcellularLocation>
        <location evidence="5">Cytoplasm</location>
    </subcellularLocation>
</comment>
<evidence type="ECO:0000256" key="3">
    <source>
        <dbReference type="ARBA" id="ARBA00022801"/>
    </source>
</evidence>
<evidence type="ECO:0000313" key="11">
    <source>
        <dbReference type="Proteomes" id="UP000553343"/>
    </source>
</evidence>
<dbReference type="PANTHER" id="PTHR42872">
    <property type="entry name" value="PROTEIN-GLUTAMATE METHYLESTERASE/PROTEIN-GLUTAMINE GLUTAMINASE"/>
    <property type="match status" value="1"/>
</dbReference>
<evidence type="ECO:0000259" key="9">
    <source>
        <dbReference type="PROSITE" id="PS50122"/>
    </source>
</evidence>
<feature type="active site" evidence="5 6">
    <location>
        <position position="204"/>
    </location>
</feature>
<feature type="active site" evidence="5 6">
    <location>
        <position position="300"/>
    </location>
</feature>
<dbReference type="Proteomes" id="UP000553343">
    <property type="component" value="Unassembled WGS sequence"/>
</dbReference>
<dbReference type="GO" id="GO:0008984">
    <property type="term" value="F:protein-glutamate methylesterase activity"/>
    <property type="evidence" value="ECO:0007669"/>
    <property type="project" value="UniProtKB-UniRule"/>
</dbReference>
<gene>
    <name evidence="5" type="primary">cheB</name>
    <name evidence="10" type="ORF">HXW94_09235</name>
</gene>
<dbReference type="Gene3D" id="3.40.50.180">
    <property type="entry name" value="Methylesterase CheB, C-terminal domain"/>
    <property type="match status" value="1"/>
</dbReference>
<comment type="PTM">
    <text evidence="5">Phosphorylated by CheA. Phosphorylation of the N-terminal regulatory domain activates the methylesterase activity.</text>
</comment>
<evidence type="ECO:0000256" key="5">
    <source>
        <dbReference type="HAMAP-Rule" id="MF_00099"/>
    </source>
</evidence>
<dbReference type="EC" id="3.1.1.61" evidence="5"/>
<dbReference type="InterPro" id="IPR011006">
    <property type="entry name" value="CheY-like_superfamily"/>
</dbReference>
<dbReference type="Pfam" id="PF00072">
    <property type="entry name" value="Response_reg"/>
    <property type="match status" value="1"/>
</dbReference>
<evidence type="ECO:0000259" key="8">
    <source>
        <dbReference type="PROSITE" id="PS50110"/>
    </source>
</evidence>
<name>A0A850TCP2_9BACT</name>
<comment type="caution">
    <text evidence="10">The sequence shown here is derived from an EMBL/GenBank/DDBJ whole genome shotgun (WGS) entry which is preliminary data.</text>
</comment>
<protein>
    <recommendedName>
        <fullName evidence="5">Protein-glutamate methylesterase/protein-glutamine glutaminase</fullName>
        <ecNumber evidence="5">3.1.1.61</ecNumber>
        <ecNumber evidence="5">3.5.1.44</ecNumber>
    </recommendedName>
</protein>
<dbReference type="SUPFAM" id="SSF52738">
    <property type="entry name" value="Methylesterase CheB, C-terminal domain"/>
    <property type="match status" value="1"/>
</dbReference>
<dbReference type="RefSeq" id="WP_178366623.1">
    <property type="nucleotide sequence ID" value="NZ_JACADJ010000026.1"/>
</dbReference>
<feature type="domain" description="CheB-type methylesterase" evidence="9">
    <location>
        <begin position="168"/>
        <end position="356"/>
    </location>
</feature>
<comment type="domain">
    <text evidence="5">Contains a C-terminal catalytic domain, and an N-terminal region which modulates catalytic activity.</text>
</comment>
<keyword evidence="1 5" id="KW-0963">Cytoplasm</keyword>
<dbReference type="PROSITE" id="PS50110">
    <property type="entry name" value="RESPONSE_REGULATORY"/>
    <property type="match status" value="1"/>
</dbReference>
<organism evidence="10 11">
    <name type="scientific">Desulfobacter latus</name>
    <dbReference type="NCBI Taxonomy" id="2292"/>
    <lineage>
        <taxon>Bacteria</taxon>
        <taxon>Pseudomonadati</taxon>
        <taxon>Thermodesulfobacteriota</taxon>
        <taxon>Desulfobacteria</taxon>
        <taxon>Desulfobacterales</taxon>
        <taxon>Desulfobacteraceae</taxon>
        <taxon>Desulfobacter</taxon>
    </lineage>
</organism>
<dbReference type="SUPFAM" id="SSF52172">
    <property type="entry name" value="CheY-like"/>
    <property type="match status" value="1"/>
</dbReference>
<dbReference type="Pfam" id="PF01339">
    <property type="entry name" value="CheB_methylest"/>
    <property type="match status" value="1"/>
</dbReference>
<keyword evidence="2 5" id="KW-0145">Chemotaxis</keyword>
<accession>A0A850TCP2</accession>
<dbReference type="PIRSF" id="PIRSF000876">
    <property type="entry name" value="RR_chemtxs_CheB"/>
    <property type="match status" value="1"/>
</dbReference>
<dbReference type="CDD" id="cd17541">
    <property type="entry name" value="REC_CheB-like"/>
    <property type="match status" value="1"/>
</dbReference>
<evidence type="ECO:0000313" key="10">
    <source>
        <dbReference type="EMBL" id="NWH05166.1"/>
    </source>
</evidence>
<comment type="catalytic activity">
    <reaction evidence="4 5">
        <text>[protein]-L-glutamate 5-O-methyl ester + H2O = L-glutamyl-[protein] + methanol + H(+)</text>
        <dbReference type="Rhea" id="RHEA:23236"/>
        <dbReference type="Rhea" id="RHEA-COMP:10208"/>
        <dbReference type="Rhea" id="RHEA-COMP:10311"/>
        <dbReference type="ChEBI" id="CHEBI:15377"/>
        <dbReference type="ChEBI" id="CHEBI:15378"/>
        <dbReference type="ChEBI" id="CHEBI:17790"/>
        <dbReference type="ChEBI" id="CHEBI:29973"/>
        <dbReference type="ChEBI" id="CHEBI:82795"/>
        <dbReference type="EC" id="3.1.1.61"/>
    </reaction>
</comment>
<sequence>MPDIQVLICDDSALMRRSLTKMIESVRGMKVIGAARDGEDAVIKARELMPDVVTMDINMPKLDGITALQIIVDEGIAPVLMVSSLTQEGAEASFQAMALGAFDYVAKPGGTVSINIAEVRNELTAKIKAAHRGRRGLVKRLSRKTPERKNKPSLLTRVKSRRTGNQFGFKAVAMGVSTGGPKTLFDVLPHLPKNLNAAVFLVQHMPPKFITSFAERVNNACEMTCVESSPSMTVEPGHIYMGAGGRHLTLWEKSKKSIILRAPSRPEHSFMPSVDVMMASVVKIFGKDTVGVLLTGMGDDGADGMVQIRAAGGTTIAESEETAIVFGMPQEAIKRGGADIVKPCYEIAEEIIKAVG</sequence>
<comment type="catalytic activity">
    <reaction evidence="5">
        <text>L-glutaminyl-[protein] + H2O = L-glutamyl-[protein] + NH4(+)</text>
        <dbReference type="Rhea" id="RHEA:16441"/>
        <dbReference type="Rhea" id="RHEA-COMP:10207"/>
        <dbReference type="Rhea" id="RHEA-COMP:10208"/>
        <dbReference type="ChEBI" id="CHEBI:15377"/>
        <dbReference type="ChEBI" id="CHEBI:28938"/>
        <dbReference type="ChEBI" id="CHEBI:29973"/>
        <dbReference type="ChEBI" id="CHEBI:30011"/>
        <dbReference type="EC" id="3.5.1.44"/>
    </reaction>
</comment>
<dbReference type="GO" id="GO:0000156">
    <property type="term" value="F:phosphorelay response regulator activity"/>
    <property type="evidence" value="ECO:0007669"/>
    <property type="project" value="InterPro"/>
</dbReference>
<dbReference type="HAMAP" id="MF_00099">
    <property type="entry name" value="CheB_chemtxs"/>
    <property type="match status" value="1"/>
</dbReference>
<dbReference type="InterPro" id="IPR035909">
    <property type="entry name" value="CheB_C"/>
</dbReference>
<keyword evidence="5 7" id="KW-0597">Phosphoprotein</keyword>
<comment type="function">
    <text evidence="5">Involved in chemotaxis. Part of a chemotaxis signal transduction system that modulates chemotaxis in response to various stimuli. Catalyzes the demethylation of specific methylglutamate residues introduced into the chemoreceptors (methyl-accepting chemotaxis proteins or MCP) by CheR. Also mediates the irreversible deamidation of specific glutamine residues to glutamic acid.</text>
</comment>
<proteinExistence type="inferred from homology"/>
<feature type="active site" evidence="5 6">
    <location>
        <position position="177"/>
    </location>
</feature>
<reference evidence="10 11" key="1">
    <citation type="submission" date="2020-06" db="EMBL/GenBank/DDBJ databases">
        <title>High-quality draft genome of sulfate reducer Desulfobacter latus type strain AcrS2 isolated from marine sediment.</title>
        <authorList>
            <person name="Hoppe M."/>
            <person name="Larsen C.K."/>
            <person name="Marshall I.P.G."/>
            <person name="Schramm A."/>
            <person name="Marietou A.G."/>
        </authorList>
    </citation>
    <scope>NUCLEOTIDE SEQUENCE [LARGE SCALE GENOMIC DNA]</scope>
    <source>
        <strain evidence="10 11">AcRS2</strain>
    </source>
</reference>
<dbReference type="Gene3D" id="3.40.50.2300">
    <property type="match status" value="1"/>
</dbReference>
<evidence type="ECO:0000256" key="6">
    <source>
        <dbReference type="PROSITE-ProRule" id="PRU00050"/>
    </source>
</evidence>
<dbReference type="GO" id="GO:0006935">
    <property type="term" value="P:chemotaxis"/>
    <property type="evidence" value="ECO:0007669"/>
    <property type="project" value="UniProtKB-UniRule"/>
</dbReference>
<comment type="similarity">
    <text evidence="5">Belongs to the CheB family.</text>
</comment>
<dbReference type="GO" id="GO:0050568">
    <property type="term" value="F:protein-glutamine glutaminase activity"/>
    <property type="evidence" value="ECO:0007669"/>
    <property type="project" value="UniProtKB-UniRule"/>
</dbReference>
<evidence type="ECO:0000256" key="2">
    <source>
        <dbReference type="ARBA" id="ARBA00022500"/>
    </source>
</evidence>
<dbReference type="CDD" id="cd16432">
    <property type="entry name" value="CheB_Rec"/>
    <property type="match status" value="1"/>
</dbReference>
<evidence type="ECO:0000256" key="1">
    <source>
        <dbReference type="ARBA" id="ARBA00022490"/>
    </source>
</evidence>
<dbReference type="GO" id="GO:0005737">
    <property type="term" value="C:cytoplasm"/>
    <property type="evidence" value="ECO:0007669"/>
    <property type="project" value="UniProtKB-SubCell"/>
</dbReference>
<evidence type="ECO:0000256" key="7">
    <source>
        <dbReference type="PROSITE-ProRule" id="PRU00169"/>
    </source>
</evidence>
<evidence type="ECO:0000256" key="4">
    <source>
        <dbReference type="ARBA" id="ARBA00048267"/>
    </source>
</evidence>
<dbReference type="NCBIfam" id="NF001965">
    <property type="entry name" value="PRK00742.1"/>
    <property type="match status" value="1"/>
</dbReference>
<dbReference type="PROSITE" id="PS50122">
    <property type="entry name" value="CHEB"/>
    <property type="match status" value="1"/>
</dbReference>
<feature type="modified residue" description="4-aspartylphosphate" evidence="5 7">
    <location>
        <position position="56"/>
    </location>
</feature>
<feature type="domain" description="Response regulatory" evidence="8">
    <location>
        <begin position="5"/>
        <end position="122"/>
    </location>
</feature>
<dbReference type="InterPro" id="IPR008248">
    <property type="entry name" value="CheB-like"/>
</dbReference>
<dbReference type="AlphaFoldDB" id="A0A850TCP2"/>
<dbReference type="EC" id="3.5.1.44" evidence="5"/>